<sequence>MDLLTGALVKVCAEISEDRSTQRHRERSKAVQMDAKTRAIGRLAPATTVLSSRAVVLQMVMSHISRDVSRGPGQIIAAVKAIQSAHITTCVGAEPPDCEISSVSGMPAT</sequence>
<keyword evidence="2" id="KW-1185">Reference proteome</keyword>
<dbReference type="EMBL" id="JANPWB010000006">
    <property type="protein sequence ID" value="KAJ1177760.1"/>
    <property type="molecule type" value="Genomic_DNA"/>
</dbReference>
<proteinExistence type="predicted"/>
<dbReference type="Proteomes" id="UP001066276">
    <property type="component" value="Chromosome 3_2"/>
</dbReference>
<accession>A0AAV7TM74</accession>
<organism evidence="1 2">
    <name type="scientific">Pleurodeles waltl</name>
    <name type="common">Iberian ribbed newt</name>
    <dbReference type="NCBI Taxonomy" id="8319"/>
    <lineage>
        <taxon>Eukaryota</taxon>
        <taxon>Metazoa</taxon>
        <taxon>Chordata</taxon>
        <taxon>Craniata</taxon>
        <taxon>Vertebrata</taxon>
        <taxon>Euteleostomi</taxon>
        <taxon>Amphibia</taxon>
        <taxon>Batrachia</taxon>
        <taxon>Caudata</taxon>
        <taxon>Salamandroidea</taxon>
        <taxon>Salamandridae</taxon>
        <taxon>Pleurodelinae</taxon>
        <taxon>Pleurodeles</taxon>
    </lineage>
</organism>
<evidence type="ECO:0000313" key="1">
    <source>
        <dbReference type="EMBL" id="KAJ1177760.1"/>
    </source>
</evidence>
<gene>
    <name evidence="1" type="ORF">NDU88_003012</name>
</gene>
<evidence type="ECO:0000313" key="2">
    <source>
        <dbReference type="Proteomes" id="UP001066276"/>
    </source>
</evidence>
<reference evidence="1" key="1">
    <citation type="journal article" date="2022" name="bioRxiv">
        <title>Sequencing and chromosome-scale assembly of the giantPleurodeles waltlgenome.</title>
        <authorList>
            <person name="Brown T."/>
            <person name="Elewa A."/>
            <person name="Iarovenko S."/>
            <person name="Subramanian E."/>
            <person name="Araus A.J."/>
            <person name="Petzold A."/>
            <person name="Susuki M."/>
            <person name="Suzuki K.-i.T."/>
            <person name="Hayashi T."/>
            <person name="Toyoda A."/>
            <person name="Oliveira C."/>
            <person name="Osipova E."/>
            <person name="Leigh N.D."/>
            <person name="Simon A."/>
            <person name="Yun M.H."/>
        </authorList>
    </citation>
    <scope>NUCLEOTIDE SEQUENCE</scope>
    <source>
        <strain evidence="1">20211129_DDA</strain>
        <tissue evidence="1">Liver</tissue>
    </source>
</reference>
<protein>
    <submittedName>
        <fullName evidence="1">Uncharacterized protein</fullName>
    </submittedName>
</protein>
<comment type="caution">
    <text evidence="1">The sequence shown here is derived from an EMBL/GenBank/DDBJ whole genome shotgun (WGS) entry which is preliminary data.</text>
</comment>
<dbReference type="AlphaFoldDB" id="A0AAV7TM74"/>
<name>A0AAV7TM74_PLEWA</name>